<name>A0A443KAM7_9RHOB</name>
<reference evidence="9 10" key="1">
    <citation type="submission" date="2019-01" db="EMBL/GenBank/DDBJ databases">
        <title>Sinorhodobacter populi sp. nov. isolated from the symptomatic bark tissue of Populus euramericana canker.</title>
        <authorList>
            <person name="Xu G."/>
        </authorList>
    </citation>
    <scope>NUCLEOTIDE SEQUENCE [LARGE SCALE GENOMIC DNA]</scope>
    <source>
        <strain evidence="9 10">07D10-4-3</strain>
    </source>
</reference>
<feature type="transmembrane region" description="Helical" evidence="7">
    <location>
        <begin position="405"/>
        <end position="425"/>
    </location>
</feature>
<evidence type="ECO:0000256" key="2">
    <source>
        <dbReference type="ARBA" id="ARBA00007400"/>
    </source>
</evidence>
<keyword evidence="4 7" id="KW-0812">Transmembrane</keyword>
<feature type="transmembrane region" description="Helical" evidence="7">
    <location>
        <begin position="222"/>
        <end position="241"/>
    </location>
</feature>
<dbReference type="Pfam" id="PF01757">
    <property type="entry name" value="Acyl_transf_3"/>
    <property type="match status" value="1"/>
</dbReference>
<dbReference type="GO" id="GO:0005886">
    <property type="term" value="C:plasma membrane"/>
    <property type="evidence" value="ECO:0007669"/>
    <property type="project" value="UniProtKB-SubCell"/>
</dbReference>
<dbReference type="AlphaFoldDB" id="A0A443KAM7"/>
<dbReference type="GO" id="GO:0016413">
    <property type="term" value="F:O-acetyltransferase activity"/>
    <property type="evidence" value="ECO:0007669"/>
    <property type="project" value="TreeGrafter"/>
</dbReference>
<dbReference type="RefSeq" id="WP_128232890.1">
    <property type="nucleotide sequence ID" value="NZ_SAUY01000018.1"/>
</dbReference>
<feature type="transmembrane region" description="Helical" evidence="7">
    <location>
        <begin position="312"/>
        <end position="333"/>
    </location>
</feature>
<feature type="transmembrane region" description="Helical" evidence="7">
    <location>
        <begin position="185"/>
        <end position="202"/>
    </location>
</feature>
<comment type="subcellular location">
    <subcellularLocation>
        <location evidence="1">Cell membrane</location>
        <topology evidence="1">Multi-pass membrane protein</topology>
    </subcellularLocation>
</comment>
<keyword evidence="9" id="KW-0012">Acyltransferase</keyword>
<proteinExistence type="inferred from homology"/>
<evidence type="ECO:0000256" key="5">
    <source>
        <dbReference type="ARBA" id="ARBA00022989"/>
    </source>
</evidence>
<keyword evidence="3" id="KW-1003">Cell membrane</keyword>
<keyword evidence="5 7" id="KW-1133">Transmembrane helix</keyword>
<evidence type="ECO:0000259" key="8">
    <source>
        <dbReference type="Pfam" id="PF01757"/>
    </source>
</evidence>
<evidence type="ECO:0000256" key="3">
    <source>
        <dbReference type="ARBA" id="ARBA00022475"/>
    </source>
</evidence>
<comment type="caution">
    <text evidence="9">The sequence shown here is derived from an EMBL/GenBank/DDBJ whole genome shotgun (WGS) entry which is preliminary data.</text>
</comment>
<sequence>MRYAAQVISAGQAGKRSNVPKSHTSGQYEASCHDIAEGICIIIGQRAKMHARGRPDRLPMDDERVMVHESVLTLAVPPVTKHINEETDMDRSWMHRLLPLNEKREMHVETIRGMACLALVSYHVVGSQPTNGMELPVDDWLSLLQQCIADMRMPLFSFVSGYVFVSIARPGTEWYQLLLKKVRRLLLPLISVTTIFWLIRHLMGYTQTPLYLAYIFPFEHFWFLQATFLLMTTLLVVNAVCAGGDGALTPRQAARNAVVVGAVGAVCHVLNGFPHIAFFSTFQAIHLAPFFMAGHVLGLIGKPAFGRLSETAKPWAAIMLAGLVLLGALLAFAQIRLAPFEWRQVVSILIGLGTALSLFILRPRNWLLAWIGDKSYTIYLFHVFFTAATLQLWQALFRNADIHLAYLPALAAGIVGPMIVQSLVLRSPWASWLLLGLKPPAFLQKQKAVL</sequence>
<evidence type="ECO:0000256" key="4">
    <source>
        <dbReference type="ARBA" id="ARBA00022692"/>
    </source>
</evidence>
<protein>
    <submittedName>
        <fullName evidence="9">Acyltransferase</fullName>
    </submittedName>
</protein>
<feature type="transmembrane region" description="Helical" evidence="7">
    <location>
        <begin position="345"/>
        <end position="364"/>
    </location>
</feature>
<evidence type="ECO:0000313" key="9">
    <source>
        <dbReference type="EMBL" id="RWR29834.1"/>
    </source>
</evidence>
<dbReference type="Proteomes" id="UP000284451">
    <property type="component" value="Unassembled WGS sequence"/>
</dbReference>
<organism evidence="9 10">
    <name type="scientific">Paenirhodobacter populi</name>
    <dbReference type="NCBI Taxonomy" id="2306993"/>
    <lineage>
        <taxon>Bacteria</taxon>
        <taxon>Pseudomonadati</taxon>
        <taxon>Pseudomonadota</taxon>
        <taxon>Alphaproteobacteria</taxon>
        <taxon>Rhodobacterales</taxon>
        <taxon>Rhodobacter group</taxon>
        <taxon>Paenirhodobacter</taxon>
    </lineage>
</organism>
<dbReference type="EMBL" id="SAUY01000018">
    <property type="protein sequence ID" value="RWR29834.1"/>
    <property type="molecule type" value="Genomic_DNA"/>
</dbReference>
<feature type="transmembrane region" description="Helical" evidence="7">
    <location>
        <begin position="277"/>
        <end position="300"/>
    </location>
</feature>
<gene>
    <name evidence="9" type="ORF">D2T29_13685</name>
</gene>
<feature type="transmembrane region" description="Helical" evidence="7">
    <location>
        <begin position="376"/>
        <end position="393"/>
    </location>
</feature>
<accession>A0A443KAM7</accession>
<keyword evidence="9" id="KW-0808">Transferase</keyword>
<feature type="domain" description="Acyltransferase 3" evidence="8">
    <location>
        <begin position="109"/>
        <end position="419"/>
    </location>
</feature>
<reference evidence="9 10" key="2">
    <citation type="submission" date="2019-01" db="EMBL/GenBank/DDBJ databases">
        <authorList>
            <person name="Li Y."/>
        </authorList>
    </citation>
    <scope>NUCLEOTIDE SEQUENCE [LARGE SCALE GENOMIC DNA]</scope>
    <source>
        <strain evidence="9 10">07D10-4-3</strain>
    </source>
</reference>
<dbReference type="InterPro" id="IPR002656">
    <property type="entry name" value="Acyl_transf_3_dom"/>
</dbReference>
<dbReference type="PANTHER" id="PTHR40074">
    <property type="entry name" value="O-ACETYLTRANSFERASE WECH"/>
    <property type="match status" value="1"/>
</dbReference>
<feature type="transmembrane region" description="Helical" evidence="7">
    <location>
        <begin position="253"/>
        <end position="271"/>
    </location>
</feature>
<dbReference type="GO" id="GO:0009246">
    <property type="term" value="P:enterobacterial common antigen biosynthetic process"/>
    <property type="evidence" value="ECO:0007669"/>
    <property type="project" value="TreeGrafter"/>
</dbReference>
<keyword evidence="6 7" id="KW-0472">Membrane</keyword>
<evidence type="ECO:0000313" key="10">
    <source>
        <dbReference type="Proteomes" id="UP000284451"/>
    </source>
</evidence>
<evidence type="ECO:0000256" key="1">
    <source>
        <dbReference type="ARBA" id="ARBA00004651"/>
    </source>
</evidence>
<evidence type="ECO:0000256" key="6">
    <source>
        <dbReference type="ARBA" id="ARBA00023136"/>
    </source>
</evidence>
<evidence type="ECO:0000256" key="7">
    <source>
        <dbReference type="SAM" id="Phobius"/>
    </source>
</evidence>
<dbReference type="PANTHER" id="PTHR40074:SF2">
    <property type="entry name" value="O-ACETYLTRANSFERASE WECH"/>
    <property type="match status" value="1"/>
</dbReference>
<comment type="similarity">
    <text evidence="2">Belongs to the acyltransferase 3 family.</text>
</comment>